<dbReference type="FunFam" id="1.50.40.10:FF:000263">
    <property type="entry name" value="Carrier protein MRS3/4, putative"/>
    <property type="match status" value="1"/>
</dbReference>
<sequence>MSFEDYETLPTNNVLAHMTAGAFAGIMEHCIMYPMDSVKTRMQSLSPAANTGVTGIRDVFFRMVTTEGVWRPVKGIGVVVMGAGPAHAIYFSCYEAIKDNLTSRHFMNDAFSYGAAGCVSTVIHDGVMTPTDVVKQRLQMFNSPYKSIVDCIQRTYQTEGVKAFYRSYTTQLMMNIPFQSIHFMTYETATNFMNPERTYKPTAHMVSGAIAGGVAAAVTTPLDVCKTLLNTQEGERKISGLVNAIKAVYRLGGPFGYFRGLRARVLFQMPSTAICWSTYEFFKYMLISSKCYDSKTILAEKYHPKEDGLKYSQPGPPSVSEPESWVSNVGRELPAISSNSHLFNNSLAFTTVHKDTVTNPNMLDFTRS</sequence>
<keyword evidence="7" id="KW-1133">Transmembrane helix</keyword>
<evidence type="ECO:0008006" key="16">
    <source>
        <dbReference type="Google" id="ProtNLM"/>
    </source>
</evidence>
<keyword evidence="15" id="KW-1185">Reference proteome</keyword>
<keyword evidence="8" id="KW-0408">Iron</keyword>
<dbReference type="PANTHER" id="PTHR45758">
    <property type="entry name" value="MITOFERRIN-1-RELATED"/>
    <property type="match status" value="1"/>
</dbReference>
<dbReference type="GO" id="GO:0015093">
    <property type="term" value="F:ferrous iron transmembrane transporter activity"/>
    <property type="evidence" value="ECO:0007669"/>
    <property type="project" value="TreeGrafter"/>
</dbReference>
<evidence type="ECO:0000256" key="7">
    <source>
        <dbReference type="ARBA" id="ARBA00022989"/>
    </source>
</evidence>
<keyword evidence="4" id="KW-0410">Iron transport</keyword>
<proteinExistence type="inferred from homology"/>
<evidence type="ECO:0000256" key="6">
    <source>
        <dbReference type="ARBA" id="ARBA00022792"/>
    </source>
</evidence>
<accession>A0A9P0A0F5</accession>
<keyword evidence="9" id="KW-0406">Ion transport</keyword>
<evidence type="ECO:0000256" key="1">
    <source>
        <dbReference type="ARBA" id="ARBA00004448"/>
    </source>
</evidence>
<evidence type="ECO:0000313" key="14">
    <source>
        <dbReference type="EMBL" id="CAH0380670.1"/>
    </source>
</evidence>
<evidence type="ECO:0000313" key="15">
    <source>
        <dbReference type="Proteomes" id="UP001152759"/>
    </source>
</evidence>
<evidence type="ECO:0000256" key="3">
    <source>
        <dbReference type="ARBA" id="ARBA00022448"/>
    </source>
</evidence>
<evidence type="ECO:0000256" key="10">
    <source>
        <dbReference type="ARBA" id="ARBA00023128"/>
    </source>
</evidence>
<dbReference type="PROSITE" id="PS50920">
    <property type="entry name" value="SOLCAR"/>
    <property type="match status" value="3"/>
</dbReference>
<keyword evidence="10" id="KW-0496">Mitochondrion</keyword>
<protein>
    <recommendedName>
        <fullName evidence="16">Mitoferrin</fullName>
    </recommendedName>
</protein>
<dbReference type="KEGG" id="btab:109039455"/>
<dbReference type="OrthoDB" id="43906at2759"/>
<dbReference type="GO" id="GO:0005743">
    <property type="term" value="C:mitochondrial inner membrane"/>
    <property type="evidence" value="ECO:0007669"/>
    <property type="project" value="UniProtKB-SubCell"/>
</dbReference>
<dbReference type="Gene3D" id="1.50.40.10">
    <property type="entry name" value="Mitochondrial carrier domain"/>
    <property type="match status" value="2"/>
</dbReference>
<dbReference type="Pfam" id="PF00153">
    <property type="entry name" value="Mito_carr"/>
    <property type="match status" value="3"/>
</dbReference>
<dbReference type="AlphaFoldDB" id="A0A9P0A0F5"/>
<keyword evidence="11 12" id="KW-0472">Membrane</keyword>
<evidence type="ECO:0000256" key="12">
    <source>
        <dbReference type="PROSITE-ProRule" id="PRU00282"/>
    </source>
</evidence>
<evidence type="ECO:0000256" key="2">
    <source>
        <dbReference type="ARBA" id="ARBA00006375"/>
    </source>
</evidence>
<evidence type="ECO:0000256" key="4">
    <source>
        <dbReference type="ARBA" id="ARBA00022496"/>
    </source>
</evidence>
<reference evidence="14" key="1">
    <citation type="submission" date="2021-12" db="EMBL/GenBank/DDBJ databases">
        <authorList>
            <person name="King R."/>
        </authorList>
    </citation>
    <scope>NUCLEOTIDE SEQUENCE</scope>
</reference>
<evidence type="ECO:0000256" key="5">
    <source>
        <dbReference type="ARBA" id="ARBA00022692"/>
    </source>
</evidence>
<feature type="repeat" description="Solcar" evidence="12">
    <location>
        <begin position="12"/>
        <end position="100"/>
    </location>
</feature>
<organism evidence="14 15">
    <name type="scientific">Bemisia tabaci</name>
    <name type="common">Sweetpotato whitefly</name>
    <name type="synonym">Aleurodes tabaci</name>
    <dbReference type="NCBI Taxonomy" id="7038"/>
    <lineage>
        <taxon>Eukaryota</taxon>
        <taxon>Metazoa</taxon>
        <taxon>Ecdysozoa</taxon>
        <taxon>Arthropoda</taxon>
        <taxon>Hexapoda</taxon>
        <taxon>Insecta</taxon>
        <taxon>Pterygota</taxon>
        <taxon>Neoptera</taxon>
        <taxon>Paraneoptera</taxon>
        <taxon>Hemiptera</taxon>
        <taxon>Sternorrhyncha</taxon>
        <taxon>Aleyrodoidea</taxon>
        <taxon>Aleyrodidae</taxon>
        <taxon>Aleyrodinae</taxon>
        <taxon>Bemisia</taxon>
    </lineage>
</organism>
<name>A0A9P0A0F5_BEMTA</name>
<feature type="repeat" description="Solcar" evidence="12">
    <location>
        <begin position="199"/>
        <end position="285"/>
    </location>
</feature>
<dbReference type="Proteomes" id="UP001152759">
    <property type="component" value="Chromosome 1"/>
</dbReference>
<evidence type="ECO:0000256" key="9">
    <source>
        <dbReference type="ARBA" id="ARBA00023065"/>
    </source>
</evidence>
<dbReference type="EMBL" id="OU963862">
    <property type="protein sequence ID" value="CAH0380670.1"/>
    <property type="molecule type" value="Genomic_DNA"/>
</dbReference>
<evidence type="ECO:0000256" key="13">
    <source>
        <dbReference type="RuleBase" id="RU000488"/>
    </source>
</evidence>
<dbReference type="FunFam" id="1.50.40.10:FF:000029">
    <property type="entry name" value="Solute carrier family 25 member 28"/>
    <property type="match status" value="1"/>
</dbReference>
<gene>
    <name evidence="14" type="ORF">BEMITA_LOCUS395</name>
</gene>
<dbReference type="PANTHER" id="PTHR45758:SF20">
    <property type="entry name" value="MITOFERRIN-2"/>
    <property type="match status" value="1"/>
</dbReference>
<keyword evidence="6" id="KW-0999">Mitochondrion inner membrane</keyword>
<dbReference type="InterPro" id="IPR018108">
    <property type="entry name" value="MCP_transmembrane"/>
</dbReference>
<evidence type="ECO:0000256" key="8">
    <source>
        <dbReference type="ARBA" id="ARBA00023004"/>
    </source>
</evidence>
<comment type="similarity">
    <text evidence="2 13">Belongs to the mitochondrial carrier (TC 2.A.29) family.</text>
</comment>
<dbReference type="GO" id="GO:0048250">
    <property type="term" value="P:iron import into the mitochondrion"/>
    <property type="evidence" value="ECO:0007669"/>
    <property type="project" value="TreeGrafter"/>
</dbReference>
<dbReference type="SUPFAM" id="SSF103506">
    <property type="entry name" value="Mitochondrial carrier"/>
    <property type="match status" value="1"/>
</dbReference>
<dbReference type="InterPro" id="IPR023395">
    <property type="entry name" value="MCP_dom_sf"/>
</dbReference>
<comment type="subcellular location">
    <subcellularLocation>
        <location evidence="1">Mitochondrion inner membrane</location>
        <topology evidence="1">Multi-pass membrane protein</topology>
    </subcellularLocation>
</comment>
<keyword evidence="3 13" id="KW-0813">Transport</keyword>
<evidence type="ECO:0000256" key="11">
    <source>
        <dbReference type="ARBA" id="ARBA00023136"/>
    </source>
</evidence>
<keyword evidence="5 12" id="KW-0812">Transmembrane</keyword>
<feature type="repeat" description="Solcar" evidence="12">
    <location>
        <begin position="108"/>
        <end position="192"/>
    </location>
</feature>